<dbReference type="GO" id="GO:0046933">
    <property type="term" value="F:proton-transporting ATP synthase activity, rotational mechanism"/>
    <property type="evidence" value="ECO:0007669"/>
    <property type="project" value="UniProtKB-UniRule"/>
</dbReference>
<comment type="subcellular location">
    <subcellularLocation>
        <location evidence="11 12">Cell membrane</location>
        <topology evidence="11 12">Multi-pass membrane protein</topology>
    </subcellularLocation>
    <subcellularLocation>
        <location evidence="1">Membrane</location>
        <topology evidence="1">Multi-pass membrane protein</topology>
    </subcellularLocation>
</comment>
<evidence type="ECO:0000256" key="9">
    <source>
        <dbReference type="ARBA" id="ARBA00023136"/>
    </source>
</evidence>
<keyword evidence="3 11" id="KW-0813">Transport</keyword>
<evidence type="ECO:0000256" key="2">
    <source>
        <dbReference type="ARBA" id="ARBA00006810"/>
    </source>
</evidence>
<feature type="transmembrane region" description="Helical" evidence="11">
    <location>
        <begin position="201"/>
        <end position="219"/>
    </location>
</feature>
<dbReference type="GO" id="GO:0042777">
    <property type="term" value="P:proton motive force-driven plasma membrane ATP synthesis"/>
    <property type="evidence" value="ECO:0007669"/>
    <property type="project" value="TreeGrafter"/>
</dbReference>
<comment type="caution">
    <text evidence="13">The sequence shown here is derived from an EMBL/GenBank/DDBJ whole genome shotgun (WGS) entry which is preliminary data.</text>
</comment>
<gene>
    <name evidence="11" type="primary">atpB</name>
    <name evidence="13" type="ORF">MBAV_002881</name>
</gene>
<feature type="transmembrane region" description="Helical" evidence="11">
    <location>
        <begin position="16"/>
        <end position="34"/>
    </location>
</feature>
<keyword evidence="9 11" id="KW-0472">Membrane</keyword>
<dbReference type="HAMAP" id="MF_01393">
    <property type="entry name" value="ATP_synth_a_bact"/>
    <property type="match status" value="1"/>
</dbReference>
<reference evidence="13 14" key="1">
    <citation type="submission" date="2015-02" db="EMBL/GenBank/DDBJ databases">
        <title>Single-cell genomics of uncultivated deep-branching MTB reveals a conserved set of magnetosome genes.</title>
        <authorList>
            <person name="Kolinko S."/>
            <person name="Richter M."/>
            <person name="Glockner F.O."/>
            <person name="Brachmann A."/>
            <person name="Schuler D."/>
        </authorList>
    </citation>
    <scope>NUCLEOTIDE SEQUENCE [LARGE SCALE GENOMIC DNA]</scope>
    <source>
        <strain evidence="13">TM-1</strain>
    </source>
</reference>
<dbReference type="PANTHER" id="PTHR42823">
    <property type="entry name" value="ATP SYNTHASE SUBUNIT A, CHLOROPLASTIC"/>
    <property type="match status" value="1"/>
</dbReference>
<dbReference type="PRINTS" id="PR00123">
    <property type="entry name" value="ATPASEA"/>
</dbReference>
<keyword evidence="8 11" id="KW-0406">Ion transport</keyword>
<dbReference type="PANTHER" id="PTHR42823:SF3">
    <property type="entry name" value="ATP SYNTHASE SUBUNIT A, CHLOROPLASTIC"/>
    <property type="match status" value="1"/>
</dbReference>
<keyword evidence="7 11" id="KW-1133">Transmembrane helix</keyword>
<evidence type="ECO:0000256" key="1">
    <source>
        <dbReference type="ARBA" id="ARBA00004141"/>
    </source>
</evidence>
<keyword evidence="11" id="KW-1003">Cell membrane</keyword>
<dbReference type="GO" id="GO:0005886">
    <property type="term" value="C:plasma membrane"/>
    <property type="evidence" value="ECO:0007669"/>
    <property type="project" value="UniProtKB-SubCell"/>
</dbReference>
<dbReference type="NCBIfam" id="TIGR01131">
    <property type="entry name" value="ATP_synt_6_or_A"/>
    <property type="match status" value="1"/>
</dbReference>
<dbReference type="InterPro" id="IPR045082">
    <property type="entry name" value="ATP_syn_F0_a_bact/chloroplast"/>
</dbReference>
<proteinExistence type="inferred from homology"/>
<dbReference type="Proteomes" id="UP000033423">
    <property type="component" value="Unassembled WGS sequence"/>
</dbReference>
<keyword evidence="5 11" id="KW-0812">Transmembrane</keyword>
<dbReference type="EMBL" id="LACI01001225">
    <property type="protein sequence ID" value="KJU84933.1"/>
    <property type="molecule type" value="Genomic_DNA"/>
</dbReference>
<evidence type="ECO:0000313" key="14">
    <source>
        <dbReference type="Proteomes" id="UP000033423"/>
    </source>
</evidence>
<dbReference type="InterPro" id="IPR023011">
    <property type="entry name" value="ATP_synth_F0_asu_AS"/>
</dbReference>
<evidence type="ECO:0000256" key="5">
    <source>
        <dbReference type="ARBA" id="ARBA00022692"/>
    </source>
</evidence>
<protein>
    <recommendedName>
        <fullName evidence="11 12">ATP synthase subunit a</fullName>
    </recommendedName>
    <alternativeName>
        <fullName evidence="11">ATP synthase F0 sector subunit a</fullName>
    </alternativeName>
    <alternativeName>
        <fullName evidence="11">F-ATPase subunit 6</fullName>
    </alternativeName>
</protein>
<dbReference type="Pfam" id="PF00119">
    <property type="entry name" value="ATP-synt_A"/>
    <property type="match status" value="1"/>
</dbReference>
<feature type="transmembrane region" description="Helical" evidence="11">
    <location>
        <begin position="138"/>
        <end position="154"/>
    </location>
</feature>
<evidence type="ECO:0000256" key="3">
    <source>
        <dbReference type="ARBA" id="ARBA00022448"/>
    </source>
</evidence>
<dbReference type="InterPro" id="IPR000568">
    <property type="entry name" value="ATP_synth_F0_asu"/>
</dbReference>
<organism evidence="13 14">
    <name type="scientific">Candidatus Magnetobacterium bavaricum</name>
    <dbReference type="NCBI Taxonomy" id="29290"/>
    <lineage>
        <taxon>Bacteria</taxon>
        <taxon>Pseudomonadati</taxon>
        <taxon>Nitrospirota</taxon>
        <taxon>Thermodesulfovibrionia</taxon>
        <taxon>Thermodesulfovibrionales</taxon>
        <taxon>Candidatus Magnetobacteriaceae</taxon>
        <taxon>Candidatus Magnetobacterium</taxon>
    </lineage>
</organism>
<sequence>MEQSHALIEIPGVPGYVTYSWLAMAILITVAVLVNRSLSLVPRGLQNVVETIIEALYNFCKDNLDHWARPLFPLISTLGLYVLVCNLMGLIPGFEAPTANINTTASCALPVFLATHYFGLKVHKLAYINQFIGPIRKIYALPLMIMMFLIEVIGHIARPVTLTIRLFGNMVSKHIILSVLGVLAPAIVPIIFLGLGTLVSVIQAFVFVLLATLYLSGAVSEAH</sequence>
<dbReference type="Gene3D" id="1.20.120.220">
    <property type="entry name" value="ATP synthase, F0 complex, subunit A"/>
    <property type="match status" value="1"/>
</dbReference>
<dbReference type="AlphaFoldDB" id="A0A0F3GW97"/>
<comment type="similarity">
    <text evidence="2 11 12">Belongs to the ATPase A chain family.</text>
</comment>
<dbReference type="GO" id="GO:0045259">
    <property type="term" value="C:proton-transporting ATP synthase complex"/>
    <property type="evidence" value="ECO:0007669"/>
    <property type="project" value="UniProtKB-KW"/>
</dbReference>
<evidence type="ECO:0000256" key="6">
    <source>
        <dbReference type="ARBA" id="ARBA00022781"/>
    </source>
</evidence>
<evidence type="ECO:0000256" key="11">
    <source>
        <dbReference type="HAMAP-Rule" id="MF_01393"/>
    </source>
</evidence>
<keyword evidence="6 11" id="KW-0375">Hydrogen ion transport</keyword>
<keyword evidence="14" id="KW-1185">Reference proteome</keyword>
<evidence type="ECO:0000256" key="10">
    <source>
        <dbReference type="ARBA" id="ARBA00023310"/>
    </source>
</evidence>
<name>A0A0F3GW97_9BACT</name>
<comment type="function">
    <text evidence="11 12">Key component of the proton channel; it plays a direct role in the translocation of protons across the membrane.</text>
</comment>
<evidence type="ECO:0000256" key="12">
    <source>
        <dbReference type="RuleBase" id="RU000483"/>
    </source>
</evidence>
<keyword evidence="4 11" id="KW-0138">CF(0)</keyword>
<dbReference type="InterPro" id="IPR035908">
    <property type="entry name" value="F0_ATP_A_sf"/>
</dbReference>
<evidence type="ECO:0000256" key="4">
    <source>
        <dbReference type="ARBA" id="ARBA00022547"/>
    </source>
</evidence>
<keyword evidence="10 11" id="KW-0066">ATP synthesis</keyword>
<accession>A0A0F3GW97</accession>
<evidence type="ECO:0000256" key="8">
    <source>
        <dbReference type="ARBA" id="ARBA00023065"/>
    </source>
</evidence>
<feature type="transmembrane region" description="Helical" evidence="11">
    <location>
        <begin position="71"/>
        <end position="91"/>
    </location>
</feature>
<evidence type="ECO:0000313" key="13">
    <source>
        <dbReference type="EMBL" id="KJU84933.1"/>
    </source>
</evidence>
<evidence type="ECO:0000256" key="7">
    <source>
        <dbReference type="ARBA" id="ARBA00022989"/>
    </source>
</evidence>
<feature type="transmembrane region" description="Helical" evidence="11">
    <location>
        <begin position="175"/>
        <end position="195"/>
    </location>
</feature>
<dbReference type="SUPFAM" id="SSF81336">
    <property type="entry name" value="F1F0 ATP synthase subunit A"/>
    <property type="match status" value="1"/>
</dbReference>
<dbReference type="CDD" id="cd00310">
    <property type="entry name" value="ATP-synt_Fo_a_6"/>
    <property type="match status" value="1"/>
</dbReference>
<dbReference type="PROSITE" id="PS00449">
    <property type="entry name" value="ATPASE_A"/>
    <property type="match status" value="1"/>
</dbReference>